<evidence type="ECO:0000313" key="8">
    <source>
        <dbReference type="EMBL" id="MBX0304772.1"/>
    </source>
</evidence>
<dbReference type="AlphaFoldDB" id="A0A8J7YFY2"/>
<keyword evidence="4 6" id="KW-1133">Transmembrane helix</keyword>
<gene>
    <name evidence="8" type="ORF">EGD98_13945</name>
</gene>
<keyword evidence="2" id="KW-0808">Transferase</keyword>
<evidence type="ECO:0000256" key="6">
    <source>
        <dbReference type="SAM" id="Phobius"/>
    </source>
</evidence>
<comment type="caution">
    <text evidence="8">The sequence shown here is derived from an EMBL/GenBank/DDBJ whole genome shotgun (WGS) entry which is preliminary data.</text>
</comment>
<feature type="transmembrane region" description="Helical" evidence="6">
    <location>
        <begin position="54"/>
        <end position="73"/>
    </location>
</feature>
<evidence type="ECO:0000259" key="7">
    <source>
        <dbReference type="Pfam" id="PF02397"/>
    </source>
</evidence>
<keyword evidence="9" id="KW-1185">Reference proteome</keyword>
<feature type="transmembrane region" description="Helical" evidence="6">
    <location>
        <begin position="283"/>
        <end position="304"/>
    </location>
</feature>
<sequence>MQSGLRYRLTAVCGATLWVASAVVIANSPPVQMAVTAVPPLNNLQPTTFSNGQLLDQVIATVVVTLAVLWPLFKPRPRRILDTIALTHERVFVTAAVLATIGYFDWSSRLPRTTLVATILCLGIVLPVWFVVIRRRPSVSKRAIIVGDDTAVIEQLFESATVPILGVVAPSDIRSTDRPQQLADGGVTIQRPEELPRLGGLSRLDDVLVDHDIDTVLLAFAEPDREEFFGTLATCFEHGVQAKVHRDHATSVLVDDATGGEIVDTNLEPWDWQDYVLKRVFDVAFAGLALLCLAPVLTVIAAAIKLDSRGPVLYSQTRTAAFGETFKIYKFRSMVVNAEAKTGAKLSEEDAGDRDPRVTRVGRVLRRTHLDEIPQLWSILVGDMSVVGPRPERPELDADIETNVEEWRSRWFVKPGLTGMAQINDVTGHQPAEKIRYDIQYIRNQSFSFDLKIVVRQLYGVVVDVGALIKEKFRRQ</sequence>
<dbReference type="Proteomes" id="UP000783863">
    <property type="component" value="Unassembled WGS sequence"/>
</dbReference>
<dbReference type="GO" id="GO:0016780">
    <property type="term" value="F:phosphotransferase activity, for other substituted phosphate groups"/>
    <property type="evidence" value="ECO:0007669"/>
    <property type="project" value="TreeGrafter"/>
</dbReference>
<dbReference type="NCBIfam" id="TIGR03025">
    <property type="entry name" value="EPS_sugtrans"/>
    <property type="match status" value="1"/>
</dbReference>
<proteinExistence type="predicted"/>
<protein>
    <submittedName>
        <fullName evidence="8">Exopolysaccharide biosynthesis polyprenyl glycosylphosphotransferase</fullName>
    </submittedName>
</protein>
<evidence type="ECO:0000256" key="3">
    <source>
        <dbReference type="ARBA" id="ARBA00022692"/>
    </source>
</evidence>
<feature type="transmembrane region" description="Helical" evidence="6">
    <location>
        <begin position="110"/>
        <end position="132"/>
    </location>
</feature>
<feature type="transmembrane region" description="Helical" evidence="6">
    <location>
        <begin position="85"/>
        <end position="104"/>
    </location>
</feature>
<evidence type="ECO:0000256" key="5">
    <source>
        <dbReference type="ARBA" id="ARBA00023136"/>
    </source>
</evidence>
<keyword evidence="5 6" id="KW-0472">Membrane</keyword>
<dbReference type="EMBL" id="RKLQ01000002">
    <property type="protein sequence ID" value="MBX0304772.1"/>
    <property type="molecule type" value="Genomic_DNA"/>
</dbReference>
<dbReference type="PANTHER" id="PTHR30576">
    <property type="entry name" value="COLANIC BIOSYNTHESIS UDP-GLUCOSE LIPID CARRIER TRANSFERASE"/>
    <property type="match status" value="1"/>
</dbReference>
<feature type="domain" description="Bacterial sugar transferase" evidence="7">
    <location>
        <begin position="278"/>
        <end position="461"/>
    </location>
</feature>
<dbReference type="GO" id="GO:0016020">
    <property type="term" value="C:membrane"/>
    <property type="evidence" value="ECO:0007669"/>
    <property type="project" value="UniProtKB-SubCell"/>
</dbReference>
<evidence type="ECO:0000313" key="9">
    <source>
        <dbReference type="Proteomes" id="UP000783863"/>
    </source>
</evidence>
<evidence type="ECO:0000256" key="4">
    <source>
        <dbReference type="ARBA" id="ARBA00022989"/>
    </source>
</evidence>
<name>A0A8J7YFY2_9EURY</name>
<dbReference type="InterPro" id="IPR017475">
    <property type="entry name" value="EPS_sugar_tfrase"/>
</dbReference>
<reference evidence="8" key="1">
    <citation type="submission" date="2021-06" db="EMBL/GenBank/DDBJ databases">
        <title>Halomicroarcula sp. F24A a new haloarchaeum isolated from saline soil.</title>
        <authorList>
            <person name="Duran-Viseras A."/>
            <person name="Sanchez-Porro C."/>
            <person name="Ventosa A."/>
        </authorList>
    </citation>
    <scope>NUCLEOTIDE SEQUENCE</scope>
    <source>
        <strain evidence="8">F24A</strain>
    </source>
</reference>
<organism evidence="8 9">
    <name type="scientific">Haloarcula salinisoli</name>
    <dbReference type="NCBI Taxonomy" id="2487746"/>
    <lineage>
        <taxon>Archaea</taxon>
        <taxon>Methanobacteriati</taxon>
        <taxon>Methanobacteriota</taxon>
        <taxon>Stenosarchaea group</taxon>
        <taxon>Halobacteria</taxon>
        <taxon>Halobacteriales</taxon>
        <taxon>Haloarculaceae</taxon>
        <taxon>Haloarcula</taxon>
    </lineage>
</organism>
<comment type="subcellular location">
    <subcellularLocation>
        <location evidence="1">Membrane</location>
        <topology evidence="1">Multi-pass membrane protein</topology>
    </subcellularLocation>
</comment>
<dbReference type="InterPro" id="IPR003362">
    <property type="entry name" value="Bact_transf"/>
</dbReference>
<dbReference type="PANTHER" id="PTHR30576:SF0">
    <property type="entry name" value="UNDECAPRENYL-PHOSPHATE N-ACETYLGALACTOSAMINYL 1-PHOSPHATE TRANSFERASE-RELATED"/>
    <property type="match status" value="1"/>
</dbReference>
<evidence type="ECO:0000256" key="1">
    <source>
        <dbReference type="ARBA" id="ARBA00004141"/>
    </source>
</evidence>
<keyword evidence="3 6" id="KW-0812">Transmembrane</keyword>
<dbReference type="RefSeq" id="WP_220588970.1">
    <property type="nucleotide sequence ID" value="NZ_RKLQ01000002.1"/>
</dbReference>
<evidence type="ECO:0000256" key="2">
    <source>
        <dbReference type="ARBA" id="ARBA00022679"/>
    </source>
</evidence>
<dbReference type="Pfam" id="PF02397">
    <property type="entry name" value="Bac_transf"/>
    <property type="match status" value="1"/>
</dbReference>
<accession>A0A8J7YFY2</accession>